<dbReference type="CDD" id="cd02966">
    <property type="entry name" value="TlpA_like_family"/>
    <property type="match status" value="1"/>
</dbReference>
<evidence type="ECO:0000313" key="4">
    <source>
        <dbReference type="Proteomes" id="UP000557872"/>
    </source>
</evidence>
<evidence type="ECO:0000256" key="1">
    <source>
        <dbReference type="SAM" id="SignalP"/>
    </source>
</evidence>
<dbReference type="AlphaFoldDB" id="A0A851GHU3"/>
<protein>
    <submittedName>
        <fullName evidence="3">TlpA family protein disulfide reductase</fullName>
    </submittedName>
</protein>
<gene>
    <name evidence="3" type="ORF">HW115_14980</name>
</gene>
<keyword evidence="4" id="KW-1185">Reference proteome</keyword>
<dbReference type="Pfam" id="PF00578">
    <property type="entry name" value="AhpC-TSA"/>
    <property type="match status" value="1"/>
</dbReference>
<accession>A0A851GHU3</accession>
<keyword evidence="1" id="KW-0732">Signal</keyword>
<evidence type="ECO:0000259" key="2">
    <source>
        <dbReference type="PROSITE" id="PS51352"/>
    </source>
</evidence>
<dbReference type="InterPro" id="IPR013766">
    <property type="entry name" value="Thioredoxin_domain"/>
</dbReference>
<dbReference type="RefSeq" id="WP_178933755.1">
    <property type="nucleotide sequence ID" value="NZ_JACBAZ010000006.1"/>
</dbReference>
<dbReference type="PROSITE" id="PS51352">
    <property type="entry name" value="THIOREDOXIN_2"/>
    <property type="match status" value="1"/>
</dbReference>
<dbReference type="PANTHER" id="PTHR42852">
    <property type="entry name" value="THIOL:DISULFIDE INTERCHANGE PROTEIN DSBE"/>
    <property type="match status" value="1"/>
</dbReference>
<evidence type="ECO:0000313" key="3">
    <source>
        <dbReference type="EMBL" id="NWK56926.1"/>
    </source>
</evidence>
<dbReference type="InterPro" id="IPR050553">
    <property type="entry name" value="Thioredoxin_ResA/DsbE_sf"/>
</dbReference>
<organism evidence="3 4">
    <name type="scientific">Oceaniferula marina</name>
    <dbReference type="NCBI Taxonomy" id="2748318"/>
    <lineage>
        <taxon>Bacteria</taxon>
        <taxon>Pseudomonadati</taxon>
        <taxon>Verrucomicrobiota</taxon>
        <taxon>Verrucomicrobiia</taxon>
        <taxon>Verrucomicrobiales</taxon>
        <taxon>Verrucomicrobiaceae</taxon>
        <taxon>Oceaniferula</taxon>
    </lineage>
</organism>
<reference evidence="3 4" key="1">
    <citation type="submission" date="2020-07" db="EMBL/GenBank/DDBJ databases">
        <title>Roseicoccus Jingziensis gen. nov., sp. nov., isolated from coastal seawater.</title>
        <authorList>
            <person name="Feng X."/>
        </authorList>
    </citation>
    <scope>NUCLEOTIDE SEQUENCE [LARGE SCALE GENOMIC DNA]</scope>
    <source>
        <strain evidence="3 4">N1E253</strain>
    </source>
</reference>
<dbReference type="GO" id="GO:0016209">
    <property type="term" value="F:antioxidant activity"/>
    <property type="evidence" value="ECO:0007669"/>
    <property type="project" value="InterPro"/>
</dbReference>
<dbReference type="SUPFAM" id="SSF52833">
    <property type="entry name" value="Thioredoxin-like"/>
    <property type="match status" value="1"/>
</dbReference>
<dbReference type="InterPro" id="IPR000866">
    <property type="entry name" value="AhpC/TSA"/>
</dbReference>
<name>A0A851GHU3_9BACT</name>
<dbReference type="EMBL" id="JACBAZ010000006">
    <property type="protein sequence ID" value="NWK56926.1"/>
    <property type="molecule type" value="Genomic_DNA"/>
</dbReference>
<comment type="caution">
    <text evidence="3">The sequence shown here is derived from an EMBL/GenBank/DDBJ whole genome shotgun (WGS) entry which is preliminary data.</text>
</comment>
<dbReference type="PANTHER" id="PTHR42852:SF13">
    <property type="entry name" value="PROTEIN DIPZ"/>
    <property type="match status" value="1"/>
</dbReference>
<dbReference type="GO" id="GO:0016491">
    <property type="term" value="F:oxidoreductase activity"/>
    <property type="evidence" value="ECO:0007669"/>
    <property type="project" value="InterPro"/>
</dbReference>
<feature type="domain" description="Thioredoxin" evidence="2">
    <location>
        <begin position="232"/>
        <end position="378"/>
    </location>
</feature>
<feature type="chain" id="PRO_5033010933" evidence="1">
    <location>
        <begin position="30"/>
        <end position="382"/>
    </location>
</feature>
<feature type="signal peptide" evidence="1">
    <location>
        <begin position="1"/>
        <end position="29"/>
    </location>
</feature>
<dbReference type="Proteomes" id="UP000557872">
    <property type="component" value="Unassembled WGS sequence"/>
</dbReference>
<dbReference type="Gene3D" id="3.40.30.10">
    <property type="entry name" value="Glutaredoxin"/>
    <property type="match status" value="1"/>
</dbReference>
<proteinExistence type="predicted"/>
<dbReference type="InterPro" id="IPR036249">
    <property type="entry name" value="Thioredoxin-like_sf"/>
</dbReference>
<sequence>MIFFSKCHTRIALVAVAAMITASFHSTQAATEADARAITQAFDKSYRAWTAEMKLAAAAGSAHVAAKKRPDAAAASKRLKSLISKDLAKDWTLDYAAWLLENDTALTPEHQRALLDAVEKNHVKSPRLGRFCMGLIYLDQGAELPKPGQPPVRTRGMNLLKRVKNENPDPKVQGQASLALSMMLASLGDDPRIMQGRIKNLREAIIKSAEIPVGELTVAQIAEDELYKIKHLTKGRLAPPIQGVDSGGRAMQLAQFKGKVVMLVFWSSWDAETAVMQRLLEGLRKTTQSNLGKPIEVIGVNRDSRQNLRTLEADGLVTWKNFSDQTQKIANDYRVATWPYCLVLDQQGVIRYRGNVGALANAVANDLILRTKPDAETKPAGL</sequence>